<dbReference type="Gene3D" id="6.10.340.10">
    <property type="match status" value="1"/>
</dbReference>
<feature type="transmembrane region" description="Helical" evidence="11">
    <location>
        <begin position="21"/>
        <end position="40"/>
    </location>
</feature>
<evidence type="ECO:0000256" key="4">
    <source>
        <dbReference type="ARBA" id="ARBA00022553"/>
    </source>
</evidence>
<keyword evidence="8 11" id="KW-1133">Transmembrane helix</keyword>
<evidence type="ECO:0000256" key="8">
    <source>
        <dbReference type="ARBA" id="ARBA00022989"/>
    </source>
</evidence>
<feature type="domain" description="Histidine kinase" evidence="12">
    <location>
        <begin position="270"/>
        <end position="487"/>
    </location>
</feature>
<dbReference type="SUPFAM" id="SSF55874">
    <property type="entry name" value="ATPase domain of HSP90 chaperone/DNA topoisomerase II/histidine kinase"/>
    <property type="match status" value="1"/>
</dbReference>
<dbReference type="SUPFAM" id="SSF47384">
    <property type="entry name" value="Homodimeric domain of signal transducing histidine kinase"/>
    <property type="match status" value="1"/>
</dbReference>
<dbReference type="SMART" id="SM00388">
    <property type="entry name" value="HisKA"/>
    <property type="match status" value="1"/>
</dbReference>
<dbReference type="InterPro" id="IPR003594">
    <property type="entry name" value="HATPase_dom"/>
</dbReference>
<dbReference type="RefSeq" id="WP_220203540.1">
    <property type="nucleotide sequence ID" value="NZ_BNJK01000001.1"/>
</dbReference>
<feature type="domain" description="HAMP" evidence="13">
    <location>
        <begin position="209"/>
        <end position="262"/>
    </location>
</feature>
<keyword evidence="9" id="KW-0902">Two-component regulatory system</keyword>
<keyword evidence="10 11" id="KW-0472">Membrane</keyword>
<dbReference type="Proteomes" id="UP000597444">
    <property type="component" value="Unassembled WGS sequence"/>
</dbReference>
<evidence type="ECO:0000313" key="15">
    <source>
        <dbReference type="Proteomes" id="UP000597444"/>
    </source>
</evidence>
<dbReference type="PANTHER" id="PTHR45436">
    <property type="entry name" value="SENSOR HISTIDINE KINASE YKOH"/>
    <property type="match status" value="1"/>
</dbReference>
<proteinExistence type="predicted"/>
<dbReference type="FunFam" id="1.10.287.130:FF:000001">
    <property type="entry name" value="Two-component sensor histidine kinase"/>
    <property type="match status" value="1"/>
</dbReference>
<name>A0A8J3IHV7_9CHLR</name>
<dbReference type="InterPro" id="IPR003661">
    <property type="entry name" value="HisK_dim/P_dom"/>
</dbReference>
<dbReference type="CDD" id="cd00082">
    <property type="entry name" value="HisKA"/>
    <property type="match status" value="1"/>
</dbReference>
<dbReference type="AlphaFoldDB" id="A0A8J3IHV7"/>
<dbReference type="PROSITE" id="PS50885">
    <property type="entry name" value="HAMP"/>
    <property type="match status" value="1"/>
</dbReference>
<dbReference type="InterPro" id="IPR003660">
    <property type="entry name" value="HAMP_dom"/>
</dbReference>
<dbReference type="EMBL" id="BNJK01000001">
    <property type="protein sequence ID" value="GHO92720.1"/>
    <property type="molecule type" value="Genomic_DNA"/>
</dbReference>
<feature type="transmembrane region" description="Helical" evidence="11">
    <location>
        <begin position="189"/>
        <end position="207"/>
    </location>
</feature>
<evidence type="ECO:0000259" key="13">
    <source>
        <dbReference type="PROSITE" id="PS50885"/>
    </source>
</evidence>
<sequence>MNIMNYILLKRWQPGIRLQLTLCYTFVFAALFLIAGVFLYTNLQSSLVASLDTELHLRAQQIADDIVEENGTLQLRASTSELPGFDPEDAYQVNEPADVNFGTLVRVLTAQGHTFRVTPTFHALNVPPESVSQPMHDMPWQGTVTTSHGQEVRLYSRAMTDENQIIAIIQVGVSLTQLHTTLQNITLELLMIAPFVLLLSAVGSYWLSARAFKPIDRLSRTAQRIKDGDVKQRVPVPYTHDEVQRLAMTLNEMIDSLDRSLTRQRRFVSDASHELRTPVAAIRSMTDIALLEPMAQEKYTAVLRTINAEAERLGHLVSDLLALARTDEGQTRLEKEEVRLDVLIDAVAANAEPLANEKNITLHVHADKPVTTLGDEARLIQMTMNLLDNAITYTPKGGNVTLSVQEEHGQARLTVQDTGVGIASKHLPHIFERFYRIDPAHAHTEQNNSGLGLSIVEWVVRAHNGTITVDSQPGKGSTFTVLLPLAEKKQITASLSATATK</sequence>
<dbReference type="PRINTS" id="PR00344">
    <property type="entry name" value="BCTRLSENSOR"/>
</dbReference>
<keyword evidence="6 11" id="KW-0812">Transmembrane</keyword>
<accession>A0A8J3IHV7</accession>
<dbReference type="Pfam" id="PF00512">
    <property type="entry name" value="HisKA"/>
    <property type="match status" value="1"/>
</dbReference>
<dbReference type="SUPFAM" id="SSF158472">
    <property type="entry name" value="HAMP domain-like"/>
    <property type="match status" value="1"/>
</dbReference>
<evidence type="ECO:0000256" key="1">
    <source>
        <dbReference type="ARBA" id="ARBA00000085"/>
    </source>
</evidence>
<dbReference type="PROSITE" id="PS50109">
    <property type="entry name" value="HIS_KIN"/>
    <property type="match status" value="1"/>
</dbReference>
<dbReference type="Pfam" id="PF02518">
    <property type="entry name" value="HATPase_c"/>
    <property type="match status" value="1"/>
</dbReference>
<dbReference type="Gene3D" id="1.10.287.130">
    <property type="match status" value="1"/>
</dbReference>
<evidence type="ECO:0000256" key="3">
    <source>
        <dbReference type="ARBA" id="ARBA00012438"/>
    </source>
</evidence>
<dbReference type="SMART" id="SM00304">
    <property type="entry name" value="HAMP"/>
    <property type="match status" value="1"/>
</dbReference>
<dbReference type="Pfam" id="PF00672">
    <property type="entry name" value="HAMP"/>
    <property type="match status" value="1"/>
</dbReference>
<dbReference type="InterPro" id="IPR050428">
    <property type="entry name" value="TCS_sensor_his_kinase"/>
</dbReference>
<dbReference type="InterPro" id="IPR004358">
    <property type="entry name" value="Sig_transdc_His_kin-like_C"/>
</dbReference>
<dbReference type="CDD" id="cd00075">
    <property type="entry name" value="HATPase"/>
    <property type="match status" value="1"/>
</dbReference>
<dbReference type="Gene3D" id="3.30.565.10">
    <property type="entry name" value="Histidine kinase-like ATPase, C-terminal domain"/>
    <property type="match status" value="1"/>
</dbReference>
<evidence type="ECO:0000256" key="10">
    <source>
        <dbReference type="ARBA" id="ARBA00023136"/>
    </source>
</evidence>
<evidence type="ECO:0000259" key="12">
    <source>
        <dbReference type="PROSITE" id="PS50109"/>
    </source>
</evidence>
<evidence type="ECO:0000256" key="9">
    <source>
        <dbReference type="ARBA" id="ARBA00023012"/>
    </source>
</evidence>
<dbReference type="InterPro" id="IPR036097">
    <property type="entry name" value="HisK_dim/P_sf"/>
</dbReference>
<dbReference type="GO" id="GO:0000155">
    <property type="term" value="F:phosphorelay sensor kinase activity"/>
    <property type="evidence" value="ECO:0007669"/>
    <property type="project" value="InterPro"/>
</dbReference>
<dbReference type="PANTHER" id="PTHR45436:SF5">
    <property type="entry name" value="SENSOR HISTIDINE KINASE TRCS"/>
    <property type="match status" value="1"/>
</dbReference>
<evidence type="ECO:0000313" key="14">
    <source>
        <dbReference type="EMBL" id="GHO92720.1"/>
    </source>
</evidence>
<evidence type="ECO:0000256" key="6">
    <source>
        <dbReference type="ARBA" id="ARBA00022692"/>
    </source>
</evidence>
<dbReference type="InterPro" id="IPR005467">
    <property type="entry name" value="His_kinase_dom"/>
</dbReference>
<keyword evidence="15" id="KW-1185">Reference proteome</keyword>
<evidence type="ECO:0000256" key="7">
    <source>
        <dbReference type="ARBA" id="ARBA00022777"/>
    </source>
</evidence>
<dbReference type="InterPro" id="IPR036890">
    <property type="entry name" value="HATPase_C_sf"/>
</dbReference>
<comment type="catalytic activity">
    <reaction evidence="1">
        <text>ATP + protein L-histidine = ADP + protein N-phospho-L-histidine.</text>
        <dbReference type="EC" id="2.7.13.3"/>
    </reaction>
</comment>
<evidence type="ECO:0000256" key="5">
    <source>
        <dbReference type="ARBA" id="ARBA00022679"/>
    </source>
</evidence>
<evidence type="ECO:0000256" key="11">
    <source>
        <dbReference type="SAM" id="Phobius"/>
    </source>
</evidence>
<keyword evidence="7 14" id="KW-0418">Kinase</keyword>
<comment type="caution">
    <text evidence="14">The sequence shown here is derived from an EMBL/GenBank/DDBJ whole genome shotgun (WGS) entry which is preliminary data.</text>
</comment>
<reference evidence="14" key="1">
    <citation type="submission" date="2020-10" db="EMBL/GenBank/DDBJ databases">
        <title>Taxonomic study of unclassified bacteria belonging to the class Ktedonobacteria.</title>
        <authorList>
            <person name="Yabe S."/>
            <person name="Wang C.M."/>
            <person name="Zheng Y."/>
            <person name="Sakai Y."/>
            <person name="Cavaletti L."/>
            <person name="Monciardini P."/>
            <person name="Donadio S."/>
        </authorList>
    </citation>
    <scope>NUCLEOTIDE SEQUENCE</scope>
    <source>
        <strain evidence="14">ID150040</strain>
    </source>
</reference>
<dbReference type="EC" id="2.7.13.3" evidence="3"/>
<protein>
    <recommendedName>
        <fullName evidence="3">histidine kinase</fullName>
        <ecNumber evidence="3">2.7.13.3</ecNumber>
    </recommendedName>
</protein>
<gene>
    <name evidence="14" type="ORF">KSF_027680</name>
</gene>
<keyword evidence="4" id="KW-0597">Phosphoprotein</keyword>
<dbReference type="GO" id="GO:0005886">
    <property type="term" value="C:plasma membrane"/>
    <property type="evidence" value="ECO:0007669"/>
    <property type="project" value="TreeGrafter"/>
</dbReference>
<dbReference type="SMART" id="SM00387">
    <property type="entry name" value="HATPase_c"/>
    <property type="match status" value="1"/>
</dbReference>
<evidence type="ECO:0000256" key="2">
    <source>
        <dbReference type="ARBA" id="ARBA00004370"/>
    </source>
</evidence>
<organism evidence="14 15">
    <name type="scientific">Reticulibacter mediterranei</name>
    <dbReference type="NCBI Taxonomy" id="2778369"/>
    <lineage>
        <taxon>Bacteria</taxon>
        <taxon>Bacillati</taxon>
        <taxon>Chloroflexota</taxon>
        <taxon>Ktedonobacteria</taxon>
        <taxon>Ktedonobacterales</taxon>
        <taxon>Reticulibacteraceae</taxon>
        <taxon>Reticulibacter</taxon>
    </lineage>
</organism>
<comment type="subcellular location">
    <subcellularLocation>
        <location evidence="2">Membrane</location>
    </subcellularLocation>
</comment>
<dbReference type="CDD" id="cd06225">
    <property type="entry name" value="HAMP"/>
    <property type="match status" value="1"/>
</dbReference>
<dbReference type="FunFam" id="3.30.565.10:FF:000006">
    <property type="entry name" value="Sensor histidine kinase WalK"/>
    <property type="match status" value="1"/>
</dbReference>
<keyword evidence="5" id="KW-0808">Transferase</keyword>